<dbReference type="SUPFAM" id="SSF81321">
    <property type="entry name" value="Family A G protein-coupled receptor-like"/>
    <property type="match status" value="1"/>
</dbReference>
<dbReference type="EMBL" id="CAXITT010000018">
    <property type="protein sequence ID" value="CAL1527443.1"/>
    <property type="molecule type" value="Genomic_DNA"/>
</dbReference>
<evidence type="ECO:0000256" key="2">
    <source>
        <dbReference type="ARBA" id="ARBA00022692"/>
    </source>
</evidence>
<dbReference type="InterPro" id="IPR017452">
    <property type="entry name" value="GPCR_Rhodpsn_7TM"/>
</dbReference>
<dbReference type="GO" id="GO:0008528">
    <property type="term" value="F:G protein-coupled peptide receptor activity"/>
    <property type="evidence" value="ECO:0007669"/>
    <property type="project" value="InterPro"/>
</dbReference>
<evidence type="ECO:0000256" key="1">
    <source>
        <dbReference type="ARBA" id="ARBA00004370"/>
    </source>
</evidence>
<feature type="transmembrane region" description="Helical" evidence="5">
    <location>
        <begin position="70"/>
        <end position="93"/>
    </location>
</feature>
<dbReference type="PANTHER" id="PTHR46641">
    <property type="entry name" value="FMRFAMIDE RECEPTOR-RELATED"/>
    <property type="match status" value="1"/>
</dbReference>
<dbReference type="GO" id="GO:0016020">
    <property type="term" value="C:membrane"/>
    <property type="evidence" value="ECO:0007669"/>
    <property type="project" value="UniProtKB-SubCell"/>
</dbReference>
<proteinExistence type="predicted"/>
<feature type="transmembrane region" description="Helical" evidence="5">
    <location>
        <begin position="155"/>
        <end position="175"/>
    </location>
</feature>
<feature type="transmembrane region" description="Helical" evidence="5">
    <location>
        <begin position="34"/>
        <end position="58"/>
    </location>
</feature>
<evidence type="ECO:0000313" key="7">
    <source>
        <dbReference type="EMBL" id="CAL1527443.1"/>
    </source>
</evidence>
<feature type="transmembrane region" description="Helical" evidence="5">
    <location>
        <begin position="313"/>
        <end position="336"/>
    </location>
</feature>
<gene>
    <name evidence="7" type="ORF">GSLYS_00001620001</name>
    <name evidence="8" type="ORF">GSLYS_00015049001</name>
</gene>
<name>A0AAV2I7Q5_LYMST</name>
<evidence type="ECO:0000256" key="3">
    <source>
        <dbReference type="ARBA" id="ARBA00022989"/>
    </source>
</evidence>
<keyword evidence="4 5" id="KW-0472">Membrane</keyword>
<evidence type="ECO:0000313" key="9">
    <source>
        <dbReference type="Proteomes" id="UP001497497"/>
    </source>
</evidence>
<protein>
    <recommendedName>
        <fullName evidence="6">G-protein coupled receptors family 1 profile domain-containing protein</fullName>
    </recommendedName>
</protein>
<dbReference type="InterPro" id="IPR019427">
    <property type="entry name" value="7TM_GPCR_serpentine_rcpt_Srw"/>
</dbReference>
<dbReference type="PANTHER" id="PTHR46641:SF2">
    <property type="entry name" value="FMRFAMIDE RECEPTOR"/>
    <property type="match status" value="1"/>
</dbReference>
<keyword evidence="2 5" id="KW-0812">Transmembrane</keyword>
<feature type="transmembrane region" description="Helical" evidence="5">
    <location>
        <begin position="209"/>
        <end position="234"/>
    </location>
</feature>
<dbReference type="AlphaFoldDB" id="A0AAV2I7Q5"/>
<feature type="domain" description="G-protein coupled receptors family 1 profile" evidence="6">
    <location>
        <begin position="51"/>
        <end position="333"/>
    </location>
</feature>
<dbReference type="Gene3D" id="1.20.1070.10">
    <property type="entry name" value="Rhodopsin 7-helix transmembrane proteins"/>
    <property type="match status" value="1"/>
</dbReference>
<feature type="transmembrane region" description="Helical" evidence="5">
    <location>
        <begin position="113"/>
        <end position="134"/>
    </location>
</feature>
<feature type="transmembrane region" description="Helical" evidence="5">
    <location>
        <begin position="272"/>
        <end position="293"/>
    </location>
</feature>
<dbReference type="Proteomes" id="UP001497497">
    <property type="component" value="Unassembled WGS sequence"/>
</dbReference>
<dbReference type="EMBL" id="CAXITT010000432">
    <property type="protein sequence ID" value="CAL1541443.1"/>
    <property type="molecule type" value="Genomic_DNA"/>
</dbReference>
<keyword evidence="9" id="KW-1185">Reference proteome</keyword>
<organism evidence="8 9">
    <name type="scientific">Lymnaea stagnalis</name>
    <name type="common">Great pond snail</name>
    <name type="synonym">Helix stagnalis</name>
    <dbReference type="NCBI Taxonomy" id="6523"/>
    <lineage>
        <taxon>Eukaryota</taxon>
        <taxon>Metazoa</taxon>
        <taxon>Spiralia</taxon>
        <taxon>Lophotrochozoa</taxon>
        <taxon>Mollusca</taxon>
        <taxon>Gastropoda</taxon>
        <taxon>Heterobranchia</taxon>
        <taxon>Euthyneura</taxon>
        <taxon>Panpulmonata</taxon>
        <taxon>Hygrophila</taxon>
        <taxon>Lymnaeoidea</taxon>
        <taxon>Lymnaeidae</taxon>
        <taxon>Lymnaea</taxon>
    </lineage>
</organism>
<keyword evidence="3 5" id="KW-1133">Transmembrane helix</keyword>
<comment type="caution">
    <text evidence="8">The sequence shown here is derived from an EMBL/GenBank/DDBJ whole genome shotgun (WGS) entry which is preliminary data.</text>
</comment>
<evidence type="ECO:0000256" key="4">
    <source>
        <dbReference type="ARBA" id="ARBA00023136"/>
    </source>
</evidence>
<comment type="subcellular location">
    <subcellularLocation>
        <location evidence="1">Membrane</location>
    </subcellularLocation>
</comment>
<accession>A0AAV2I7Q5</accession>
<dbReference type="Pfam" id="PF10324">
    <property type="entry name" value="7TM_GPCR_Srw"/>
    <property type="match status" value="1"/>
</dbReference>
<sequence>MNSTQVDLDDASTVPLHGLPAGSLSDINLFTFNLWFVVVATSCLACFSIVANLINSCVFPRQGLSERVNVTLLCLSVTDVLASVSALGFTASYSGKLTPFANLNIDVLSLLMIFAWIRAFFIDLSSALTVYITIERSICVTFPLSFKTSIVARRSKVILATTTLFVFVNYIPIYATLRSTYANDTNGNSTILTLVYTDLHLSLGLANDFLFGIALAVCCQISVFTCAVLMYLSLRKSTELRDKQRMVHNGSPANHFKSDPNNPGLPKREKRVVRMILMLACLYIPTSLPQIVFSCIRVGLPGLFVTSRNIYDAIGAVVKMCTTANGAFNIFIYYHFSSRYK</sequence>
<evidence type="ECO:0000313" key="8">
    <source>
        <dbReference type="EMBL" id="CAL1541443.1"/>
    </source>
</evidence>
<evidence type="ECO:0000259" key="6">
    <source>
        <dbReference type="PROSITE" id="PS50262"/>
    </source>
</evidence>
<reference evidence="8 9" key="1">
    <citation type="submission" date="2024-04" db="EMBL/GenBank/DDBJ databases">
        <authorList>
            <consortium name="Genoscope - CEA"/>
            <person name="William W."/>
        </authorList>
    </citation>
    <scope>NUCLEOTIDE SEQUENCE [LARGE SCALE GENOMIC DNA]</scope>
</reference>
<evidence type="ECO:0000256" key="5">
    <source>
        <dbReference type="SAM" id="Phobius"/>
    </source>
</evidence>
<feature type="non-terminal residue" evidence="8">
    <location>
        <position position="341"/>
    </location>
</feature>
<dbReference type="InterPro" id="IPR052954">
    <property type="entry name" value="GPCR-Ligand_Int"/>
</dbReference>
<dbReference type="PROSITE" id="PS50262">
    <property type="entry name" value="G_PROTEIN_RECEP_F1_2"/>
    <property type="match status" value="1"/>
</dbReference>